<gene>
    <name evidence="6" type="ORF">SACU0126_LOCUS12315</name>
    <name evidence="7" type="ORF">SACU0126_LOCUS12317</name>
</gene>
<sequence length="120" mass="13097">MAKKGALGGKSKGTKAKKKSWTKVKVKDKLNNAVFLDQKQYDRCAKEIPKILMITRAILCDKFKVNGAVSRALIKDLASKGLIRRVGDHFASFDLYSGVQSKSALEKAAEEAAAAEAKKK</sequence>
<evidence type="ECO:0000313" key="7">
    <source>
        <dbReference type="EMBL" id="CAE0549522.1"/>
    </source>
</evidence>
<keyword evidence="2 4" id="KW-0689">Ribosomal protein</keyword>
<accession>A0A7S3SBG8</accession>
<feature type="compositionally biased region" description="Gly residues" evidence="5">
    <location>
        <begin position="1"/>
        <end position="11"/>
    </location>
</feature>
<feature type="region of interest" description="Disordered" evidence="5">
    <location>
        <begin position="1"/>
        <end position="20"/>
    </location>
</feature>
<dbReference type="GO" id="GO:0005840">
    <property type="term" value="C:ribosome"/>
    <property type="evidence" value="ECO:0007669"/>
    <property type="project" value="UniProtKB-KW"/>
</dbReference>
<dbReference type="AlphaFoldDB" id="A0A7S3SBG8"/>
<evidence type="ECO:0000256" key="3">
    <source>
        <dbReference type="ARBA" id="ARBA00023274"/>
    </source>
</evidence>
<dbReference type="InterPro" id="IPR004977">
    <property type="entry name" value="Ribosomal_eS25"/>
</dbReference>
<dbReference type="EMBL" id="HBIQ01038032">
    <property type="protein sequence ID" value="CAE0549519.1"/>
    <property type="molecule type" value="Transcribed_RNA"/>
</dbReference>
<reference evidence="7" key="1">
    <citation type="submission" date="2021-01" db="EMBL/GenBank/DDBJ databases">
        <authorList>
            <person name="Corre E."/>
            <person name="Pelletier E."/>
            <person name="Niang G."/>
            <person name="Scheremetjew M."/>
            <person name="Finn R."/>
            <person name="Kale V."/>
            <person name="Holt S."/>
            <person name="Cochrane G."/>
            <person name="Meng A."/>
            <person name="Brown T."/>
            <person name="Cohen L."/>
        </authorList>
    </citation>
    <scope>NUCLEOTIDE SEQUENCE</scope>
    <source>
        <strain evidence="7">SPMC142</strain>
    </source>
</reference>
<comment type="similarity">
    <text evidence="1 4">Belongs to the eukaryotic ribosomal protein eS25 family.</text>
</comment>
<evidence type="ECO:0000256" key="5">
    <source>
        <dbReference type="SAM" id="MobiDB-lite"/>
    </source>
</evidence>
<dbReference type="GO" id="GO:1990904">
    <property type="term" value="C:ribonucleoprotein complex"/>
    <property type="evidence" value="ECO:0007669"/>
    <property type="project" value="UniProtKB-KW"/>
</dbReference>
<evidence type="ECO:0000313" key="6">
    <source>
        <dbReference type="EMBL" id="CAE0549519.1"/>
    </source>
</evidence>
<dbReference type="EMBL" id="HBIQ01038034">
    <property type="protein sequence ID" value="CAE0549522.1"/>
    <property type="molecule type" value="Transcribed_RNA"/>
</dbReference>
<dbReference type="Gene3D" id="3.30.63.20">
    <property type="match status" value="1"/>
</dbReference>
<evidence type="ECO:0000256" key="4">
    <source>
        <dbReference type="RuleBase" id="RU366057"/>
    </source>
</evidence>
<keyword evidence="3 4" id="KW-0687">Ribonucleoprotein</keyword>
<evidence type="ECO:0000256" key="2">
    <source>
        <dbReference type="ARBA" id="ARBA00022980"/>
    </source>
</evidence>
<name>A0A7S3SBG8_9SPIT</name>
<dbReference type="PANTHER" id="PTHR12850">
    <property type="entry name" value="40S RIBOSOMAL PROTEIN S25"/>
    <property type="match status" value="1"/>
</dbReference>
<dbReference type="Pfam" id="PF03297">
    <property type="entry name" value="Ribosomal_S25"/>
    <property type="match status" value="1"/>
</dbReference>
<evidence type="ECO:0000256" key="1">
    <source>
        <dbReference type="ARBA" id="ARBA00009106"/>
    </source>
</evidence>
<protein>
    <recommendedName>
        <fullName evidence="4">40S ribosomal protein S25</fullName>
    </recommendedName>
</protein>
<organism evidence="7">
    <name type="scientific">Strombidinopsis acuminata</name>
    <dbReference type="NCBI Taxonomy" id="141414"/>
    <lineage>
        <taxon>Eukaryota</taxon>
        <taxon>Sar</taxon>
        <taxon>Alveolata</taxon>
        <taxon>Ciliophora</taxon>
        <taxon>Intramacronucleata</taxon>
        <taxon>Spirotrichea</taxon>
        <taxon>Choreotrichia</taxon>
        <taxon>Choreotrichida</taxon>
        <taxon>Strombidinopsidae</taxon>
        <taxon>Strombidinopsis</taxon>
    </lineage>
</organism>
<proteinExistence type="inferred from homology"/>